<dbReference type="InterPro" id="IPR012338">
    <property type="entry name" value="Beta-lactam/transpept-like"/>
</dbReference>
<dbReference type="Gene3D" id="3.40.710.10">
    <property type="entry name" value="DD-peptidase/beta-lactamase superfamily"/>
    <property type="match status" value="1"/>
</dbReference>
<dbReference type="SUPFAM" id="SSF56601">
    <property type="entry name" value="beta-lactamase/transpeptidase-like"/>
    <property type="match status" value="1"/>
</dbReference>
<dbReference type="Pfam" id="PF00144">
    <property type="entry name" value="Beta-lactamase"/>
    <property type="match status" value="1"/>
</dbReference>
<feature type="signal peptide" evidence="1">
    <location>
        <begin position="1"/>
        <end position="19"/>
    </location>
</feature>
<proteinExistence type="predicted"/>
<evidence type="ECO:0000259" key="2">
    <source>
        <dbReference type="Pfam" id="PF00144"/>
    </source>
</evidence>
<accession>A0AAU8FLW3</accession>
<protein>
    <submittedName>
        <fullName evidence="3">Serine hydrolase domain-containing protein</fullName>
        <ecNumber evidence="3">3.1.1.103</ecNumber>
    </submittedName>
</protein>
<keyword evidence="1" id="KW-0732">Signal</keyword>
<dbReference type="AlphaFoldDB" id="A0AAU8FLW3"/>
<dbReference type="PANTHER" id="PTHR46825">
    <property type="entry name" value="D-ALANYL-D-ALANINE-CARBOXYPEPTIDASE/ENDOPEPTIDASE AMPH"/>
    <property type="match status" value="1"/>
</dbReference>
<dbReference type="RefSeq" id="WP_353720090.1">
    <property type="nucleotide sequence ID" value="NZ_CP159289.1"/>
</dbReference>
<sequence length="369" mass="42031">MKSPLLLVAFSLFARLAYAQTSKVDSMVIGKLKELHVPGLAAAKVENGQVSWTRYYGFQDMEQKIPVTDSTVFHIASISKTITAAAIMQLEAKGYFKLDDDINRSLPFRVVNPLFPAAPIMFRQLLRHRSSITDNTDYLLPFWENEYQGADIPLETFLTDYLSVGGKHYHANKNFAVAEPGSRFEYSNIGFALLGYLVERIAKMPFDQYCRTHLFAPLEMNHTSWLLESPESHRLAVPYLYSDSLGRYQKLPQGKYPDYPAGQLRCTINDLAKFLACWSNDGVYAGKHVIEARSVQLLTPKDVSLGFHTWFMYLLNTETPTYSHSGHGPGISTYMLYDPFSKKGLIVLMNGELSDYFEWRKLIDLLWKS</sequence>
<dbReference type="InterPro" id="IPR001466">
    <property type="entry name" value="Beta-lactam-related"/>
</dbReference>
<dbReference type="EMBL" id="CP159289">
    <property type="protein sequence ID" value="XCH24776.1"/>
    <property type="molecule type" value="Genomic_DNA"/>
</dbReference>
<organism evidence="3">
    <name type="scientific">Dyadobacter sp. 676</name>
    <dbReference type="NCBI Taxonomy" id="3088362"/>
    <lineage>
        <taxon>Bacteria</taxon>
        <taxon>Pseudomonadati</taxon>
        <taxon>Bacteroidota</taxon>
        <taxon>Cytophagia</taxon>
        <taxon>Cytophagales</taxon>
        <taxon>Spirosomataceae</taxon>
        <taxon>Dyadobacter</taxon>
    </lineage>
</organism>
<gene>
    <name evidence="3" type="ORF">ABV298_31575</name>
</gene>
<dbReference type="EC" id="3.1.1.103" evidence="3"/>
<feature type="domain" description="Beta-lactamase-related" evidence="2">
    <location>
        <begin position="25"/>
        <end position="355"/>
    </location>
</feature>
<keyword evidence="3" id="KW-0378">Hydrolase</keyword>
<feature type="chain" id="PRO_5043851692" evidence="1">
    <location>
        <begin position="20"/>
        <end position="369"/>
    </location>
</feature>
<evidence type="ECO:0000256" key="1">
    <source>
        <dbReference type="SAM" id="SignalP"/>
    </source>
</evidence>
<evidence type="ECO:0000313" key="3">
    <source>
        <dbReference type="EMBL" id="XCH24776.1"/>
    </source>
</evidence>
<reference evidence="3" key="1">
    <citation type="submission" date="2024-06" db="EMBL/GenBank/DDBJ databases">
        <title>Sequencing and assembly of the genome of Dyadobacter sp. strain 676, a symbiont of Cyamopsis tetragonoloba.</title>
        <authorList>
            <person name="Guro P."/>
            <person name="Sazanova A."/>
            <person name="Kuznetsova I."/>
            <person name="Belimov A."/>
            <person name="Safronova V."/>
        </authorList>
    </citation>
    <scope>NUCLEOTIDE SEQUENCE</scope>
    <source>
        <strain evidence="3">676</strain>
    </source>
</reference>
<dbReference type="InterPro" id="IPR050491">
    <property type="entry name" value="AmpC-like"/>
</dbReference>
<name>A0AAU8FLW3_9BACT</name>
<dbReference type="PANTHER" id="PTHR46825:SF9">
    <property type="entry name" value="BETA-LACTAMASE-RELATED DOMAIN-CONTAINING PROTEIN"/>
    <property type="match status" value="1"/>
</dbReference>
<dbReference type="GO" id="GO:0016787">
    <property type="term" value="F:hydrolase activity"/>
    <property type="evidence" value="ECO:0007669"/>
    <property type="project" value="UniProtKB-KW"/>
</dbReference>